<protein>
    <submittedName>
        <fullName evidence="1">Uncharacterized protein</fullName>
    </submittedName>
</protein>
<gene>
    <name evidence="1" type="ORF">Tco_1031532</name>
</gene>
<reference evidence="1" key="2">
    <citation type="submission" date="2022-01" db="EMBL/GenBank/DDBJ databases">
        <authorList>
            <person name="Yamashiro T."/>
            <person name="Shiraishi A."/>
            <person name="Satake H."/>
            <person name="Nakayama K."/>
        </authorList>
    </citation>
    <scope>NUCLEOTIDE SEQUENCE</scope>
</reference>
<sequence length="229" mass="25609">MALTSYGNADHSLVVKIQGECNRPLPAPMSITLDQSTSDIHHHFIKDKSENGRVISDFNPLFNLRNTCRQKTAVPNNRSDDQLVPVKARLPYGKINLILDLHKLQKEPYVAISVDIPQKSTFFDSIHCISKCSIYLHTTFLNTLTLDAKSGTQPILLCPPAGEQVIDFVNELGYPECLTGKTSGSDKPKYPILQMPWGIVTRSNVDYAELLWEEFVQGIQTFFSSLGKS</sequence>
<keyword evidence="2" id="KW-1185">Reference proteome</keyword>
<evidence type="ECO:0000313" key="1">
    <source>
        <dbReference type="EMBL" id="GJT72246.1"/>
    </source>
</evidence>
<evidence type="ECO:0000313" key="2">
    <source>
        <dbReference type="Proteomes" id="UP001151760"/>
    </source>
</evidence>
<proteinExistence type="predicted"/>
<dbReference type="EMBL" id="BQNB010018241">
    <property type="protein sequence ID" value="GJT72246.1"/>
    <property type="molecule type" value="Genomic_DNA"/>
</dbReference>
<reference evidence="1" key="1">
    <citation type="journal article" date="2022" name="Int. J. Mol. Sci.">
        <title>Draft Genome of Tanacetum Coccineum: Genomic Comparison of Closely Related Tanacetum-Family Plants.</title>
        <authorList>
            <person name="Yamashiro T."/>
            <person name="Shiraishi A."/>
            <person name="Nakayama K."/>
            <person name="Satake H."/>
        </authorList>
    </citation>
    <scope>NUCLEOTIDE SEQUENCE</scope>
</reference>
<accession>A0ABQ5G9N2</accession>
<organism evidence="1 2">
    <name type="scientific">Tanacetum coccineum</name>
    <dbReference type="NCBI Taxonomy" id="301880"/>
    <lineage>
        <taxon>Eukaryota</taxon>
        <taxon>Viridiplantae</taxon>
        <taxon>Streptophyta</taxon>
        <taxon>Embryophyta</taxon>
        <taxon>Tracheophyta</taxon>
        <taxon>Spermatophyta</taxon>
        <taxon>Magnoliopsida</taxon>
        <taxon>eudicotyledons</taxon>
        <taxon>Gunneridae</taxon>
        <taxon>Pentapetalae</taxon>
        <taxon>asterids</taxon>
        <taxon>campanulids</taxon>
        <taxon>Asterales</taxon>
        <taxon>Asteraceae</taxon>
        <taxon>Asteroideae</taxon>
        <taxon>Anthemideae</taxon>
        <taxon>Anthemidinae</taxon>
        <taxon>Tanacetum</taxon>
    </lineage>
</organism>
<comment type="caution">
    <text evidence="1">The sequence shown here is derived from an EMBL/GenBank/DDBJ whole genome shotgun (WGS) entry which is preliminary data.</text>
</comment>
<dbReference type="Proteomes" id="UP001151760">
    <property type="component" value="Unassembled WGS sequence"/>
</dbReference>
<name>A0ABQ5G9N2_9ASTR</name>